<evidence type="ECO:0000313" key="1">
    <source>
        <dbReference type="EMBL" id="KAJ5102310.1"/>
    </source>
</evidence>
<keyword evidence="2" id="KW-1185">Reference proteome</keyword>
<dbReference type="GeneID" id="81394282"/>
<sequence>MSSSAQWEYGITLLPPSSMYRVDVDAANVSRRTMVLAAAGRDIPAHGGATSTTVLTVIGKWMETEAYVIDHGPTATPAVTIYVVQDSGQEWTSLAQFTREVAPINRWLAGCEFQLG</sequence>
<dbReference type="EMBL" id="JAPMSZ010000005">
    <property type="protein sequence ID" value="KAJ5102310.1"/>
    <property type="molecule type" value="Genomic_DNA"/>
</dbReference>
<dbReference type="AlphaFoldDB" id="A0A9W9FLC8"/>
<accession>A0A9W9FLC8</accession>
<gene>
    <name evidence="1" type="ORF">NUU61_004532</name>
</gene>
<dbReference type="Proteomes" id="UP001141434">
    <property type="component" value="Unassembled WGS sequence"/>
</dbReference>
<reference evidence="1" key="2">
    <citation type="journal article" date="2023" name="IMA Fungus">
        <title>Comparative genomic study of the Penicillium genus elucidates a diverse pangenome and 15 lateral gene transfer events.</title>
        <authorList>
            <person name="Petersen C."/>
            <person name="Sorensen T."/>
            <person name="Nielsen M.R."/>
            <person name="Sondergaard T.E."/>
            <person name="Sorensen J.L."/>
            <person name="Fitzpatrick D.A."/>
            <person name="Frisvad J.C."/>
            <person name="Nielsen K.L."/>
        </authorList>
    </citation>
    <scope>NUCLEOTIDE SEQUENCE</scope>
    <source>
        <strain evidence="1">IBT 34128</strain>
    </source>
</reference>
<organism evidence="1 2">
    <name type="scientific">Penicillium alfredii</name>
    <dbReference type="NCBI Taxonomy" id="1506179"/>
    <lineage>
        <taxon>Eukaryota</taxon>
        <taxon>Fungi</taxon>
        <taxon>Dikarya</taxon>
        <taxon>Ascomycota</taxon>
        <taxon>Pezizomycotina</taxon>
        <taxon>Eurotiomycetes</taxon>
        <taxon>Eurotiomycetidae</taxon>
        <taxon>Eurotiales</taxon>
        <taxon>Aspergillaceae</taxon>
        <taxon>Penicillium</taxon>
    </lineage>
</organism>
<dbReference type="RefSeq" id="XP_056513141.1">
    <property type="nucleotide sequence ID" value="XM_056655114.1"/>
</dbReference>
<proteinExistence type="predicted"/>
<reference evidence="1" key="1">
    <citation type="submission" date="2022-11" db="EMBL/GenBank/DDBJ databases">
        <authorList>
            <person name="Petersen C."/>
        </authorList>
    </citation>
    <scope>NUCLEOTIDE SEQUENCE</scope>
    <source>
        <strain evidence="1">IBT 34128</strain>
    </source>
</reference>
<evidence type="ECO:0000313" key="2">
    <source>
        <dbReference type="Proteomes" id="UP001141434"/>
    </source>
</evidence>
<comment type="caution">
    <text evidence="1">The sequence shown here is derived from an EMBL/GenBank/DDBJ whole genome shotgun (WGS) entry which is preliminary data.</text>
</comment>
<name>A0A9W9FLC8_9EURO</name>
<protein>
    <submittedName>
        <fullName evidence="1">Uncharacterized protein</fullName>
    </submittedName>
</protein>